<dbReference type="PANTHER" id="PTHR22988">
    <property type="entry name" value="MYOTONIC DYSTROPHY S/T KINASE-RELATED"/>
    <property type="match status" value="1"/>
</dbReference>
<name>R0ME86_NOSB1</name>
<dbReference type="GO" id="GO:0004674">
    <property type="term" value="F:protein serine/threonine kinase activity"/>
    <property type="evidence" value="ECO:0007669"/>
    <property type="project" value="UniProtKB-EC"/>
</dbReference>
<dbReference type="GO" id="GO:0005524">
    <property type="term" value="F:ATP binding"/>
    <property type="evidence" value="ECO:0007669"/>
    <property type="project" value="InterPro"/>
</dbReference>
<dbReference type="OMA" id="GYVHDIK"/>
<sequence>DFEILKNIAKGGYGEVFLAKKDKIYAMKRVPKDIILKQPHTALFMAEKEVLIDSIGSEWLVSADLTLQDDQFLYYLMDFIPGGDFMGLLSKEDVLEEDWVRFYVVEIVAALDELHSLGWIHRDLKPDNILIGLDGHIKLADFGSCIKMVDGKARSSITVGTPDYVSPDILISKSELNEYGENLDFWTLGVIIYEMVYGTTPFYSSTLVETYKKINEVNYIFPFKIGEDLKDLIEKLICKKENRLGINEIKNHIFFKGIDWNN</sequence>
<dbReference type="Gene3D" id="3.30.200.20">
    <property type="entry name" value="Phosphorylase Kinase, domain 1"/>
    <property type="match status" value="1"/>
</dbReference>
<comment type="catalytic activity">
    <reaction evidence="4">
        <text>L-seryl-[protein] + ATP = O-phospho-L-seryl-[protein] + ADP + H(+)</text>
        <dbReference type="Rhea" id="RHEA:17989"/>
        <dbReference type="Rhea" id="RHEA-COMP:9863"/>
        <dbReference type="Rhea" id="RHEA-COMP:11604"/>
        <dbReference type="ChEBI" id="CHEBI:15378"/>
        <dbReference type="ChEBI" id="CHEBI:29999"/>
        <dbReference type="ChEBI" id="CHEBI:30616"/>
        <dbReference type="ChEBI" id="CHEBI:83421"/>
        <dbReference type="ChEBI" id="CHEBI:456216"/>
        <dbReference type="EC" id="2.7.11.1"/>
    </reaction>
</comment>
<gene>
    <name evidence="6" type="primary">MRCKA</name>
    <name evidence="6" type="ORF">NBO_453g0003</name>
</gene>
<proteinExistence type="inferred from homology"/>
<protein>
    <submittedName>
        <fullName evidence="6">Serine/threonine-protein kinase MRCK alpha</fullName>
    </submittedName>
</protein>
<dbReference type="PANTHER" id="PTHR22988:SF71">
    <property type="entry name" value="CITRON RHO-INTERACTING KINASE"/>
    <property type="match status" value="1"/>
</dbReference>
<dbReference type="Proteomes" id="UP000016927">
    <property type="component" value="Unassembled WGS sequence"/>
</dbReference>
<dbReference type="OrthoDB" id="3638488at2759"/>
<evidence type="ECO:0000259" key="5">
    <source>
        <dbReference type="PROSITE" id="PS50011"/>
    </source>
</evidence>
<organism evidence="6 7">
    <name type="scientific">Nosema bombycis (strain CQ1 / CVCC 102059)</name>
    <name type="common">Microsporidian parasite</name>
    <name type="synonym">Pebrine of silkworm</name>
    <dbReference type="NCBI Taxonomy" id="578461"/>
    <lineage>
        <taxon>Eukaryota</taxon>
        <taxon>Fungi</taxon>
        <taxon>Fungi incertae sedis</taxon>
        <taxon>Microsporidia</taxon>
        <taxon>Nosematidae</taxon>
        <taxon>Nosema</taxon>
    </lineage>
</organism>
<dbReference type="HOGENOM" id="CLU_000288_67_2_1"/>
<dbReference type="InterPro" id="IPR050839">
    <property type="entry name" value="Rho-assoc_Ser/Thr_Kinase"/>
</dbReference>
<dbReference type="FunFam" id="1.10.510.10:FF:000751">
    <property type="entry name" value="Non-specific serine/threonine protein kinase"/>
    <property type="match status" value="1"/>
</dbReference>
<accession>R0ME86</accession>
<feature type="domain" description="Protein kinase" evidence="5">
    <location>
        <begin position="2"/>
        <end position="255"/>
    </location>
</feature>
<feature type="non-terminal residue" evidence="6">
    <location>
        <position position="262"/>
    </location>
</feature>
<dbReference type="Gene3D" id="1.10.510.10">
    <property type="entry name" value="Transferase(Phosphotransferase) domain 1"/>
    <property type="match status" value="1"/>
</dbReference>
<dbReference type="InterPro" id="IPR011009">
    <property type="entry name" value="Kinase-like_dom_sf"/>
</dbReference>
<keyword evidence="6" id="KW-0808">Transferase</keyword>
<dbReference type="SUPFAM" id="SSF56112">
    <property type="entry name" value="Protein kinase-like (PK-like)"/>
    <property type="match status" value="1"/>
</dbReference>
<keyword evidence="6" id="KW-0418">Kinase</keyword>
<dbReference type="GO" id="GO:0031032">
    <property type="term" value="P:actomyosin structure organization"/>
    <property type="evidence" value="ECO:0007669"/>
    <property type="project" value="TreeGrafter"/>
</dbReference>
<dbReference type="VEuPathDB" id="MicrosporidiaDB:NBO_453g0003"/>
<dbReference type="EMBL" id="KB909361">
    <property type="protein sequence ID" value="EOB12380.1"/>
    <property type="molecule type" value="Genomic_DNA"/>
</dbReference>
<evidence type="ECO:0000313" key="7">
    <source>
        <dbReference type="Proteomes" id="UP000016927"/>
    </source>
</evidence>
<dbReference type="Pfam" id="PF00069">
    <property type="entry name" value="Pkinase"/>
    <property type="match status" value="1"/>
</dbReference>
<dbReference type="AlphaFoldDB" id="R0ME86"/>
<evidence type="ECO:0000313" key="6">
    <source>
        <dbReference type="EMBL" id="EOB12380.1"/>
    </source>
</evidence>
<reference evidence="6 7" key="1">
    <citation type="journal article" date="2013" name="BMC Genomics">
        <title>Comparative genomics of parasitic silkworm microsporidia reveal an association between genome expansion and host adaptation.</title>
        <authorList>
            <person name="Pan G."/>
            <person name="Xu J."/>
            <person name="Li T."/>
            <person name="Xia Q."/>
            <person name="Liu S.L."/>
            <person name="Zhang G."/>
            <person name="Li S."/>
            <person name="Li C."/>
            <person name="Liu H."/>
            <person name="Yang L."/>
            <person name="Liu T."/>
            <person name="Zhang X."/>
            <person name="Wu Z."/>
            <person name="Fan W."/>
            <person name="Dang X."/>
            <person name="Xiang H."/>
            <person name="Tao M."/>
            <person name="Li Y."/>
            <person name="Hu J."/>
            <person name="Li Z."/>
            <person name="Lin L."/>
            <person name="Luo J."/>
            <person name="Geng L."/>
            <person name="Wang L."/>
            <person name="Long M."/>
            <person name="Wan Y."/>
            <person name="He N."/>
            <person name="Zhang Z."/>
            <person name="Lu C."/>
            <person name="Keeling P.J."/>
            <person name="Wang J."/>
            <person name="Xiang Z."/>
            <person name="Zhou Z."/>
        </authorList>
    </citation>
    <scope>NUCLEOTIDE SEQUENCE [LARGE SCALE GENOMIC DNA]</scope>
    <source>
        <strain evidence="7">CQ1 / CVCC 102059</strain>
    </source>
</reference>
<dbReference type="GO" id="GO:0005737">
    <property type="term" value="C:cytoplasm"/>
    <property type="evidence" value="ECO:0007669"/>
    <property type="project" value="TreeGrafter"/>
</dbReference>
<keyword evidence="1" id="KW-0597">Phosphoprotein</keyword>
<dbReference type="STRING" id="578461.R0ME86"/>
<dbReference type="GO" id="GO:0005856">
    <property type="term" value="C:cytoskeleton"/>
    <property type="evidence" value="ECO:0007669"/>
    <property type="project" value="TreeGrafter"/>
</dbReference>
<comment type="similarity">
    <text evidence="2">Belongs to the protein kinase superfamily. STE Ser/Thr protein kinase family. COT1 subfamily.</text>
</comment>
<evidence type="ECO:0000256" key="3">
    <source>
        <dbReference type="ARBA" id="ARBA00047899"/>
    </source>
</evidence>
<dbReference type="PROSITE" id="PS50011">
    <property type="entry name" value="PROTEIN_KINASE_DOM"/>
    <property type="match status" value="1"/>
</dbReference>
<comment type="catalytic activity">
    <reaction evidence="3">
        <text>L-threonyl-[protein] + ATP = O-phospho-L-threonyl-[protein] + ADP + H(+)</text>
        <dbReference type="Rhea" id="RHEA:46608"/>
        <dbReference type="Rhea" id="RHEA-COMP:11060"/>
        <dbReference type="Rhea" id="RHEA-COMP:11605"/>
        <dbReference type="ChEBI" id="CHEBI:15378"/>
        <dbReference type="ChEBI" id="CHEBI:30013"/>
        <dbReference type="ChEBI" id="CHEBI:30616"/>
        <dbReference type="ChEBI" id="CHEBI:61977"/>
        <dbReference type="ChEBI" id="CHEBI:456216"/>
        <dbReference type="EC" id="2.7.11.1"/>
    </reaction>
</comment>
<evidence type="ECO:0000256" key="2">
    <source>
        <dbReference type="ARBA" id="ARBA00038271"/>
    </source>
</evidence>
<feature type="non-terminal residue" evidence="6">
    <location>
        <position position="1"/>
    </location>
</feature>
<dbReference type="InterPro" id="IPR000719">
    <property type="entry name" value="Prot_kinase_dom"/>
</dbReference>
<evidence type="ECO:0000256" key="4">
    <source>
        <dbReference type="ARBA" id="ARBA00048679"/>
    </source>
</evidence>
<dbReference type="SMART" id="SM00220">
    <property type="entry name" value="S_TKc"/>
    <property type="match status" value="1"/>
</dbReference>
<evidence type="ECO:0000256" key="1">
    <source>
        <dbReference type="ARBA" id="ARBA00022553"/>
    </source>
</evidence>
<keyword evidence="7" id="KW-1185">Reference proteome</keyword>